<sequence>MFKKDLKPESFKDVETIIGESIRVKGNFNGNGNIIIDGSLEGSLKTKGNVFIGPKAKVTGSIEAQEVIINGEISGNLLVKDYLTVGETAKINGDIECNRISVDTGAIINGKCQMVKVSPSQKEAEVINE</sequence>
<name>A0A2M6WP49_9BACT</name>
<organism evidence="2 3">
    <name type="scientific">Candidatus Falkowbacteria bacterium CG10_big_fil_rev_8_21_14_0_10_39_9</name>
    <dbReference type="NCBI Taxonomy" id="1974566"/>
    <lineage>
        <taxon>Bacteria</taxon>
        <taxon>Candidatus Falkowiibacteriota</taxon>
    </lineage>
</organism>
<dbReference type="EMBL" id="PFAQ01000044">
    <property type="protein sequence ID" value="PIT94552.1"/>
    <property type="molecule type" value="Genomic_DNA"/>
</dbReference>
<protein>
    <recommendedName>
        <fullName evidence="4">Cell shape determination protein CcmA</fullName>
    </recommendedName>
</protein>
<reference evidence="3" key="1">
    <citation type="submission" date="2017-09" db="EMBL/GenBank/DDBJ databases">
        <title>Depth-based differentiation of microbial function through sediment-hosted aquifers and enrichment of novel symbionts in the deep terrestrial subsurface.</title>
        <authorList>
            <person name="Probst A.J."/>
            <person name="Ladd B."/>
            <person name="Jarett J.K."/>
            <person name="Geller-Mcgrath D.E."/>
            <person name="Sieber C.M.K."/>
            <person name="Emerson J.B."/>
            <person name="Anantharaman K."/>
            <person name="Thomas B.C."/>
            <person name="Malmstrom R."/>
            <person name="Stieglmeier M."/>
            <person name="Klingl A."/>
            <person name="Woyke T."/>
            <person name="Ryan C.M."/>
            <person name="Banfield J.F."/>
        </authorList>
    </citation>
    <scope>NUCLEOTIDE SEQUENCE [LARGE SCALE GENOMIC DNA]</scope>
</reference>
<dbReference type="PANTHER" id="PTHR35024:SF4">
    <property type="entry name" value="POLYMER-FORMING CYTOSKELETAL PROTEIN"/>
    <property type="match status" value="1"/>
</dbReference>
<dbReference type="Pfam" id="PF04519">
    <property type="entry name" value="Bactofilin"/>
    <property type="match status" value="1"/>
</dbReference>
<comment type="caution">
    <text evidence="2">The sequence shown here is derived from an EMBL/GenBank/DDBJ whole genome shotgun (WGS) entry which is preliminary data.</text>
</comment>
<accession>A0A2M6WP49</accession>
<dbReference type="AlphaFoldDB" id="A0A2M6WP49"/>
<evidence type="ECO:0000256" key="1">
    <source>
        <dbReference type="ARBA" id="ARBA00044755"/>
    </source>
</evidence>
<dbReference type="InterPro" id="IPR007607">
    <property type="entry name" value="BacA/B"/>
</dbReference>
<dbReference type="Proteomes" id="UP000228900">
    <property type="component" value="Unassembled WGS sequence"/>
</dbReference>
<evidence type="ECO:0000313" key="3">
    <source>
        <dbReference type="Proteomes" id="UP000228900"/>
    </source>
</evidence>
<dbReference type="PANTHER" id="PTHR35024">
    <property type="entry name" value="HYPOTHETICAL CYTOSOLIC PROTEIN"/>
    <property type="match status" value="1"/>
</dbReference>
<gene>
    <name evidence="2" type="ORF">COT98_03105</name>
</gene>
<proteinExistence type="inferred from homology"/>
<comment type="similarity">
    <text evidence="1">Belongs to the bactofilin family.</text>
</comment>
<evidence type="ECO:0000313" key="2">
    <source>
        <dbReference type="EMBL" id="PIT94552.1"/>
    </source>
</evidence>
<evidence type="ECO:0008006" key="4">
    <source>
        <dbReference type="Google" id="ProtNLM"/>
    </source>
</evidence>